<dbReference type="PANTHER" id="PTHR13774:SF39">
    <property type="entry name" value="BIOSYNTHESIS PROTEIN, PUTATIVE-RELATED"/>
    <property type="match status" value="1"/>
</dbReference>
<evidence type="ECO:0000313" key="5">
    <source>
        <dbReference type="Proteomes" id="UP000589984"/>
    </source>
</evidence>
<evidence type="ECO:0000256" key="2">
    <source>
        <dbReference type="ARBA" id="ARBA00023235"/>
    </source>
</evidence>
<sequence length="279" mass="29853">MSEHLYRLAAFSTDPAKGNPAGVWMGDELPDTKTMQRIAAEVGYSETAFMAPASGTIRAIRYYSPLAEVNFCGHATIASGVMLGRLNGTGTYQLDAAVGRVTVKVDTMDGQIQAALTSVEPTQKPVTAELVDEVLALLKWSPNELDPAIPPVFAYGGVWHLVLAVSSRDRLSQLDYDFEKLKALMSREGLTTLQLVFREHSALFHSRNPFPIGGVVEDPATGAAAAALGGYLRDAKLINVPAQFLIKQGEDMGRLSLLTVEVPERGGVLVAGTAAEIPN</sequence>
<gene>
    <name evidence="4" type="ORF">HUO07_00335</name>
</gene>
<dbReference type="InterPro" id="IPR003719">
    <property type="entry name" value="Phenazine_PhzF-like"/>
</dbReference>
<organism evidence="4 5">
    <name type="scientific">Vreelandella maris</name>
    <dbReference type="NCBI Taxonomy" id="2729617"/>
    <lineage>
        <taxon>Bacteria</taxon>
        <taxon>Pseudomonadati</taxon>
        <taxon>Pseudomonadota</taxon>
        <taxon>Gammaproteobacteria</taxon>
        <taxon>Oceanospirillales</taxon>
        <taxon>Halomonadaceae</taxon>
        <taxon>Vreelandella</taxon>
    </lineage>
</organism>
<proteinExistence type="inferred from homology"/>
<evidence type="ECO:0000313" key="4">
    <source>
        <dbReference type="EMBL" id="NVF12627.1"/>
    </source>
</evidence>
<comment type="caution">
    <text evidence="4">The sequence shown here is derived from an EMBL/GenBank/DDBJ whole genome shotgun (WGS) entry which is preliminary data.</text>
</comment>
<dbReference type="GO" id="GO:0016853">
    <property type="term" value="F:isomerase activity"/>
    <property type="evidence" value="ECO:0007669"/>
    <property type="project" value="UniProtKB-KW"/>
</dbReference>
<name>A0A7Y6V787_9GAMM</name>
<evidence type="ECO:0000256" key="3">
    <source>
        <dbReference type="PIRSR" id="PIRSR016184-1"/>
    </source>
</evidence>
<dbReference type="Gene3D" id="3.10.310.10">
    <property type="entry name" value="Diaminopimelate Epimerase, Chain A, domain 1"/>
    <property type="match status" value="2"/>
</dbReference>
<dbReference type="Pfam" id="PF02567">
    <property type="entry name" value="PhzC-PhzF"/>
    <property type="match status" value="1"/>
</dbReference>
<dbReference type="Proteomes" id="UP000589984">
    <property type="component" value="Unassembled WGS sequence"/>
</dbReference>
<dbReference type="PANTHER" id="PTHR13774">
    <property type="entry name" value="PHENAZINE BIOSYNTHESIS PROTEIN"/>
    <property type="match status" value="1"/>
</dbReference>
<dbReference type="NCBIfam" id="TIGR00654">
    <property type="entry name" value="PhzF_family"/>
    <property type="match status" value="1"/>
</dbReference>
<dbReference type="EMBL" id="JABWCV010000001">
    <property type="protein sequence ID" value="NVF12627.1"/>
    <property type="molecule type" value="Genomic_DNA"/>
</dbReference>
<dbReference type="PIRSF" id="PIRSF016184">
    <property type="entry name" value="PhzC_PhzF"/>
    <property type="match status" value="1"/>
</dbReference>
<evidence type="ECO:0000256" key="1">
    <source>
        <dbReference type="ARBA" id="ARBA00008270"/>
    </source>
</evidence>
<dbReference type="SUPFAM" id="SSF54506">
    <property type="entry name" value="Diaminopimelate epimerase-like"/>
    <property type="match status" value="1"/>
</dbReference>
<keyword evidence="5" id="KW-1185">Reference proteome</keyword>
<protein>
    <submittedName>
        <fullName evidence="4">PhzF family phenazine biosynthesis isomerase</fullName>
    </submittedName>
</protein>
<dbReference type="RefSeq" id="WP_176301897.1">
    <property type="nucleotide sequence ID" value="NZ_JABWCV010000001.1"/>
</dbReference>
<accession>A0A7Y6V787</accession>
<reference evidence="4 5" key="1">
    <citation type="submission" date="2020-06" db="EMBL/GenBank/DDBJ databases">
        <title>Halomonas sp. QX-1 draft genome sequence.</title>
        <authorList>
            <person name="Qiu X."/>
        </authorList>
    </citation>
    <scope>NUCLEOTIDE SEQUENCE [LARGE SCALE GENOMIC DNA]</scope>
    <source>
        <strain evidence="4 5">QX-1</strain>
    </source>
</reference>
<dbReference type="GO" id="GO:0005737">
    <property type="term" value="C:cytoplasm"/>
    <property type="evidence" value="ECO:0007669"/>
    <property type="project" value="TreeGrafter"/>
</dbReference>
<comment type="similarity">
    <text evidence="1">Belongs to the PhzF family.</text>
</comment>
<dbReference type="AlphaFoldDB" id="A0A7Y6V787"/>
<feature type="active site" evidence="3">
    <location>
        <position position="46"/>
    </location>
</feature>
<keyword evidence="2 4" id="KW-0413">Isomerase</keyword>